<evidence type="ECO:0000259" key="1">
    <source>
        <dbReference type="Pfam" id="PF00899"/>
    </source>
</evidence>
<dbReference type="InterPro" id="IPR045886">
    <property type="entry name" value="ThiF/MoeB/HesA"/>
</dbReference>
<sequence>MFLQRTELLIGSDNIEKLKNSNVIVFGLGGVGGATVEALVRAGIGNLSIVDFDTVDKTNLNRQIITTQSVIDKPKVEVAKERILSINPDINLTVYNKKFLKENIDLFFKDKKYDYIVDAIDLITAKLDLIEFATNSKIPIISCMGTGNKLNPAKFKVADIEKTSVCPLAKIIRKELKKRRINKLKVVYSDETPRKPFNLDGGREKAKNVGSISFVPPVAGMLLASEVIKDICEL</sequence>
<dbReference type="RefSeq" id="WP_008797460.1">
    <property type="nucleotide sequence ID" value="NZ_KQ235735.1"/>
</dbReference>
<dbReference type="InterPro" id="IPR035985">
    <property type="entry name" value="Ubiquitin-activating_enz"/>
</dbReference>
<protein>
    <recommendedName>
        <fullName evidence="1">THIF-type NAD/FAD binding fold domain-containing protein</fullName>
    </recommendedName>
</protein>
<dbReference type="PANTHER" id="PTHR43267">
    <property type="entry name" value="TRNA THREONYLCARBAMOYLADENOSINE DEHYDRATASE"/>
    <property type="match status" value="1"/>
</dbReference>
<dbReference type="Proteomes" id="UP000004925">
    <property type="component" value="Unassembled WGS sequence"/>
</dbReference>
<dbReference type="GO" id="GO:0061503">
    <property type="term" value="F:tRNA threonylcarbamoyladenosine dehydratase"/>
    <property type="evidence" value="ECO:0007669"/>
    <property type="project" value="TreeGrafter"/>
</dbReference>
<comment type="caution">
    <text evidence="2">The sequence shown here is derived from an EMBL/GenBank/DDBJ whole genome shotgun (WGS) entry which is preliminary data.</text>
</comment>
<accession>A0A0M1VSE5</accession>
<dbReference type="Pfam" id="PF00899">
    <property type="entry name" value="ThiF"/>
    <property type="match status" value="1"/>
</dbReference>
<dbReference type="eggNOG" id="COG1179">
    <property type="taxonomic scope" value="Bacteria"/>
</dbReference>
<dbReference type="GO" id="GO:0008641">
    <property type="term" value="F:ubiquitin-like modifier activating enzyme activity"/>
    <property type="evidence" value="ECO:0007669"/>
    <property type="project" value="InterPro"/>
</dbReference>
<dbReference type="EMBL" id="ACDE02000013">
    <property type="protein sequence ID" value="EEO39557.1"/>
    <property type="molecule type" value="Genomic_DNA"/>
</dbReference>
<dbReference type="PANTHER" id="PTHR43267:SF1">
    <property type="entry name" value="TRNA THREONYLCARBAMOYLADENOSINE DEHYDRATASE"/>
    <property type="match status" value="1"/>
</dbReference>
<dbReference type="GeneID" id="79798669"/>
<dbReference type="Gene3D" id="3.40.50.720">
    <property type="entry name" value="NAD(P)-binding Rossmann-like Domain"/>
    <property type="match status" value="1"/>
</dbReference>
<dbReference type="SUPFAM" id="SSF69572">
    <property type="entry name" value="Activating enzymes of the ubiquitin-like proteins"/>
    <property type="match status" value="1"/>
</dbReference>
<dbReference type="FunFam" id="3.40.50.720:FF:000141">
    <property type="entry name" value="tRNA threonylcarbamoyladenosine dehydratase"/>
    <property type="match status" value="1"/>
</dbReference>
<proteinExistence type="predicted"/>
<feature type="domain" description="THIF-type NAD/FAD binding fold" evidence="1">
    <location>
        <begin position="9"/>
        <end position="231"/>
    </location>
</feature>
<dbReference type="GO" id="GO:0061504">
    <property type="term" value="P:cyclic threonylcarbamoyladenosine biosynthetic process"/>
    <property type="evidence" value="ECO:0007669"/>
    <property type="project" value="TreeGrafter"/>
</dbReference>
<reference evidence="2 3" key="1">
    <citation type="submission" date="2011-10" db="EMBL/GenBank/DDBJ databases">
        <title>The Genome Sequence of Fusobacterium sp. 4_1_13.</title>
        <authorList>
            <consortium name="The Broad Institute Genome Sequencing Platform"/>
            <person name="Earl A."/>
            <person name="Ward D."/>
            <person name="Feldgarden M."/>
            <person name="Gevers D."/>
            <person name="Strauss J."/>
            <person name="Ambrose C."/>
            <person name="Allen-Vercoe E."/>
            <person name="Young S.K."/>
            <person name="Zeng Q."/>
            <person name="Gargeya S."/>
            <person name="Fitzgerald M."/>
            <person name="Haas B."/>
            <person name="Abouelleil A."/>
            <person name="Alvarado L."/>
            <person name="Arachchi H.M."/>
            <person name="Berlin A."/>
            <person name="Brown A."/>
            <person name="Chapman S.B."/>
            <person name="Chen Z."/>
            <person name="Dunbar C."/>
            <person name="Freedman E."/>
            <person name="Gearin G."/>
            <person name="Goldberg J."/>
            <person name="Griggs A."/>
            <person name="Gujja S."/>
            <person name="Heiman D."/>
            <person name="Howarth C."/>
            <person name="Larson L."/>
            <person name="Lui A."/>
            <person name="MacDonald P.J."/>
            <person name="Montmayeur A."/>
            <person name="Murphy C."/>
            <person name="Neiman D."/>
            <person name="Pearson M."/>
            <person name="Priest M."/>
            <person name="Roberts A."/>
            <person name="Saif S."/>
            <person name="Shea T."/>
            <person name="Shenoy N."/>
            <person name="Sisk P."/>
            <person name="Stolte C."/>
            <person name="Sykes S."/>
            <person name="Wortman J."/>
            <person name="Nusbaum C."/>
            <person name="Birren B."/>
        </authorList>
    </citation>
    <scope>NUCLEOTIDE SEQUENCE [LARGE SCALE GENOMIC DNA]</scope>
    <source>
        <strain evidence="2 3">4_1_13</strain>
    </source>
</reference>
<organism evidence="2 3">
    <name type="scientific">Fusobacterium vincentii 4_1_13</name>
    <dbReference type="NCBI Taxonomy" id="469606"/>
    <lineage>
        <taxon>Bacteria</taxon>
        <taxon>Fusobacteriati</taxon>
        <taxon>Fusobacteriota</taxon>
        <taxon>Fusobacteriia</taxon>
        <taxon>Fusobacteriales</taxon>
        <taxon>Fusobacteriaceae</taxon>
        <taxon>Fusobacterium</taxon>
    </lineage>
</organism>
<dbReference type="AlphaFoldDB" id="A0A0M1VSE5"/>
<dbReference type="CDD" id="cd00755">
    <property type="entry name" value="YgdL_like"/>
    <property type="match status" value="1"/>
</dbReference>
<gene>
    <name evidence="2" type="ORF">FSCG_00270</name>
</gene>
<dbReference type="InterPro" id="IPR000594">
    <property type="entry name" value="ThiF_NAD_FAD-bd"/>
</dbReference>
<evidence type="ECO:0000313" key="3">
    <source>
        <dbReference type="Proteomes" id="UP000004925"/>
    </source>
</evidence>
<evidence type="ECO:0000313" key="2">
    <source>
        <dbReference type="EMBL" id="EEO39557.1"/>
    </source>
</evidence>
<dbReference type="HOGENOM" id="CLU_013325_4_1_0"/>
<name>A0A0M1VSE5_FUSVC</name>